<proteinExistence type="predicted"/>
<evidence type="ECO:0000313" key="9">
    <source>
        <dbReference type="EMBL" id="CAE6501262.1"/>
    </source>
</evidence>
<dbReference type="AlphaFoldDB" id="A0A812F4J7"/>
<organism evidence="9 10">
    <name type="scientific">Candidatus Nitrosotenuis uzonensis</name>
    <dbReference type="NCBI Taxonomy" id="1407055"/>
    <lineage>
        <taxon>Archaea</taxon>
        <taxon>Nitrososphaerota</taxon>
        <taxon>Candidatus Nitrosotenuis</taxon>
    </lineage>
</organism>
<evidence type="ECO:0000256" key="5">
    <source>
        <dbReference type="ARBA" id="ARBA00023004"/>
    </source>
</evidence>
<dbReference type="EMBL" id="CAJNAQ010000005">
    <property type="protein sequence ID" value="CAE6501262.1"/>
    <property type="molecule type" value="Genomic_DNA"/>
</dbReference>
<dbReference type="GO" id="GO:0051539">
    <property type="term" value="F:4 iron, 4 sulfur cluster binding"/>
    <property type="evidence" value="ECO:0007669"/>
    <property type="project" value="UniProtKB-KW"/>
</dbReference>
<dbReference type="InterPro" id="IPR005117">
    <property type="entry name" value="NiRdtase/SiRdtase_haem-b_fer"/>
</dbReference>
<evidence type="ECO:0000313" key="10">
    <source>
        <dbReference type="Proteomes" id="UP000655759"/>
    </source>
</evidence>
<keyword evidence="5" id="KW-0408">Iron</keyword>
<dbReference type="Gene3D" id="3.90.480.10">
    <property type="entry name" value="Sulfite Reductase Hemoprotein,Domain 2"/>
    <property type="match status" value="1"/>
</dbReference>
<keyword evidence="4" id="KW-0560">Oxidoreductase</keyword>
<keyword evidence="2" id="KW-0349">Heme</keyword>
<evidence type="ECO:0000259" key="7">
    <source>
        <dbReference type="Pfam" id="PF01077"/>
    </source>
</evidence>
<dbReference type="Proteomes" id="UP000655759">
    <property type="component" value="Unassembled WGS sequence"/>
</dbReference>
<dbReference type="InterPro" id="IPR051329">
    <property type="entry name" value="NIR_SIR_4Fe-4S"/>
</dbReference>
<dbReference type="Pfam" id="PF03460">
    <property type="entry name" value="NIR_SIR_ferr"/>
    <property type="match status" value="2"/>
</dbReference>
<dbReference type="Gene3D" id="3.30.413.10">
    <property type="entry name" value="Sulfite Reductase Hemoprotein, domain 1"/>
    <property type="match status" value="2"/>
</dbReference>
<evidence type="ECO:0000256" key="4">
    <source>
        <dbReference type="ARBA" id="ARBA00023002"/>
    </source>
</evidence>
<comment type="caution">
    <text evidence="9">The sequence shown here is derived from an EMBL/GenBank/DDBJ whole genome shotgun (WGS) entry which is preliminary data.</text>
</comment>
<dbReference type="InterPro" id="IPR006066">
    <property type="entry name" value="NO2/SO3_Rdtase_FeS/sirohaem_BS"/>
</dbReference>
<accession>A0A812F4J7</accession>
<dbReference type="PANTHER" id="PTHR32439">
    <property type="entry name" value="FERREDOXIN--NITRITE REDUCTASE, CHLOROPLASTIC"/>
    <property type="match status" value="1"/>
</dbReference>
<dbReference type="PRINTS" id="PR00397">
    <property type="entry name" value="SIROHAEM"/>
</dbReference>
<keyword evidence="1" id="KW-0004">4Fe-4S</keyword>
<dbReference type="GO" id="GO:0020037">
    <property type="term" value="F:heme binding"/>
    <property type="evidence" value="ECO:0007669"/>
    <property type="project" value="InterPro"/>
</dbReference>
<dbReference type="InterPro" id="IPR045854">
    <property type="entry name" value="NO2/SO3_Rdtase_4Fe4S_sf"/>
</dbReference>
<protein>
    <submittedName>
        <fullName evidence="9">Putative Nitrite and sulphite reductase 4Fe-4S domain protein</fullName>
    </submittedName>
</protein>
<keyword evidence="3" id="KW-0479">Metal-binding</keyword>
<dbReference type="InterPro" id="IPR006067">
    <property type="entry name" value="NO2/SO3_Rdtase_4Fe4S_dom"/>
</dbReference>
<dbReference type="InterPro" id="IPR036136">
    <property type="entry name" value="Nit/Sulf_reduc_fer-like_dom_sf"/>
</dbReference>
<evidence type="ECO:0000256" key="1">
    <source>
        <dbReference type="ARBA" id="ARBA00022485"/>
    </source>
</evidence>
<reference evidence="9" key="1">
    <citation type="submission" date="2021-02" db="EMBL/GenBank/DDBJ databases">
        <authorList>
            <person name="Han P."/>
        </authorList>
    </citation>
    <scope>NUCLEOTIDE SEQUENCE</scope>
    <source>
        <strain evidence="9">Candidatus Nitrosotenuis uzonensis 5A</strain>
    </source>
</reference>
<dbReference type="GO" id="GO:0016491">
    <property type="term" value="F:oxidoreductase activity"/>
    <property type="evidence" value="ECO:0007669"/>
    <property type="project" value="UniProtKB-KW"/>
</dbReference>
<evidence type="ECO:0000256" key="3">
    <source>
        <dbReference type="ARBA" id="ARBA00022723"/>
    </source>
</evidence>
<feature type="domain" description="Nitrite/sulphite reductase 4Fe-4S" evidence="7">
    <location>
        <begin position="444"/>
        <end position="576"/>
    </location>
</feature>
<feature type="domain" description="Nitrite/Sulfite reductase ferredoxin-like" evidence="8">
    <location>
        <begin position="91"/>
        <end position="153"/>
    </location>
</feature>
<evidence type="ECO:0000256" key="6">
    <source>
        <dbReference type="ARBA" id="ARBA00023014"/>
    </source>
</evidence>
<evidence type="ECO:0000259" key="8">
    <source>
        <dbReference type="Pfam" id="PF03460"/>
    </source>
</evidence>
<dbReference type="GO" id="GO:0046872">
    <property type="term" value="F:metal ion binding"/>
    <property type="evidence" value="ECO:0007669"/>
    <property type="project" value="UniProtKB-KW"/>
</dbReference>
<dbReference type="PANTHER" id="PTHR32439:SF9">
    <property type="entry name" value="BLR3264 PROTEIN"/>
    <property type="match status" value="1"/>
</dbReference>
<dbReference type="SUPFAM" id="SSF55124">
    <property type="entry name" value="Nitrite/Sulfite reductase N-terminal domain-like"/>
    <property type="match status" value="2"/>
</dbReference>
<dbReference type="SUPFAM" id="SSF56014">
    <property type="entry name" value="Nitrite and sulphite reductase 4Fe-4S domain-like"/>
    <property type="match status" value="2"/>
</dbReference>
<feature type="domain" description="Nitrite/Sulfite reductase ferredoxin-like" evidence="8">
    <location>
        <begin position="364"/>
        <end position="432"/>
    </location>
</feature>
<gene>
    <name evidence="9" type="ORF">NUZ5A_51139</name>
</gene>
<evidence type="ECO:0000256" key="2">
    <source>
        <dbReference type="ARBA" id="ARBA00022617"/>
    </source>
</evidence>
<dbReference type="Pfam" id="PF01077">
    <property type="entry name" value="NIR_SIR"/>
    <property type="match status" value="2"/>
</dbReference>
<sequence>MENYDSYFAYLGENTVSQKFISKFERSYLKLSSTVVKKQRDSRTPKINWARAEEAEHFAKTVKLYRQGKIDSDSFRRFRLQHGAYGTRMTDDYAMVRIKIPAGEIYPRQLEKIASLSEAFSIGSAHVSTRQNFQLHWVVLEDVSEIMAGLAEVGLTSREACGNTVRNVMCSPLAGTCNEEQFDATPYAMATAKFLLRNPLNQALPRKFKFNFTCCENHGMVRMTDVGLIPQIRIVDGKEQRGFKVFLGGGLGNKSFVGHQLEDFTPEEDLLYTSIATLRIFDRLGDRKNTARNRMRYLVDQIGWEQFKNLVLKERAIVRATQSVIVRLNVDTTPQKLLSPVRISGSDGKSVPDGFSRWKKSNTYKQKQDGYYCVAVTLEAGDITASQLRALADISREFSAEGCARTGFVQDVIIRWVQESDLQLLYSRLLEVGLANPGALTMVHPIGCSGTTSCNLALTNSHRLAKEIQRKFIEMRLDEDDDLRDSTIKISGCPNSCGQHEIATIGFFGGGGRNGKDMYPVYQLSLGGRSDEYTMLGTNVLRIPAKRVIPAILKIIETFKTDKREGETLKSWVHKIVTGQSDSKLKSVDDIKKILLPFTAAPPIESDKDFYADYGSDSNYHTRTGKGECAA</sequence>
<keyword evidence="6" id="KW-0411">Iron-sulfur</keyword>
<feature type="domain" description="Nitrite/sulphite reductase 4Fe-4S" evidence="7">
    <location>
        <begin position="161"/>
        <end position="314"/>
    </location>
</feature>
<name>A0A812F4J7_9ARCH</name>